<comment type="caution">
    <text evidence="1">The sequence shown here is derived from an EMBL/GenBank/DDBJ whole genome shotgun (WGS) entry which is preliminary data.</text>
</comment>
<dbReference type="AlphaFoldDB" id="A0A413BEV6"/>
<dbReference type="Pfam" id="PF19552">
    <property type="entry name" value="DUF6075"/>
    <property type="match status" value="1"/>
</dbReference>
<accession>A0A413BEV6</accession>
<organism evidence="1 2">
    <name type="scientific">Agathobacter rectalis</name>
    <dbReference type="NCBI Taxonomy" id="39491"/>
    <lineage>
        <taxon>Bacteria</taxon>
        <taxon>Bacillati</taxon>
        <taxon>Bacillota</taxon>
        <taxon>Clostridia</taxon>
        <taxon>Lachnospirales</taxon>
        <taxon>Lachnospiraceae</taxon>
        <taxon>Agathobacter</taxon>
    </lineage>
</organism>
<dbReference type="InterPro" id="IPR045721">
    <property type="entry name" value="DUF6075"/>
</dbReference>
<dbReference type="Proteomes" id="UP000286581">
    <property type="component" value="Unassembled WGS sequence"/>
</dbReference>
<name>A0A413BEV6_9FIRM</name>
<proteinExistence type="predicted"/>
<evidence type="ECO:0000313" key="2">
    <source>
        <dbReference type="Proteomes" id="UP000286581"/>
    </source>
</evidence>
<sequence length="157" mass="18377">MNNTALGAENKKEQTINFISEAHEKFYYEKLKEVRYVDVYHKALCYCLGISDDTRRNINRIYDFKTGCVKPECLHDGWQTSGSEKVVRMAFNLYCNGTPSVDDELDAEEQIDECRQYSVEELFCCAYAPYFWQAIQIRYPEYATYNRKLYALFGGAD</sequence>
<gene>
    <name evidence="1" type="ORF">DWV78_10415</name>
</gene>
<reference evidence="1 2" key="1">
    <citation type="submission" date="2018-08" db="EMBL/GenBank/DDBJ databases">
        <title>A genome reference for cultivated species of the human gut microbiota.</title>
        <authorList>
            <person name="Zou Y."/>
            <person name="Xue W."/>
            <person name="Luo G."/>
        </authorList>
    </citation>
    <scope>NUCLEOTIDE SEQUENCE [LARGE SCALE GENOMIC DNA]</scope>
    <source>
        <strain evidence="1 2">AF12-8</strain>
    </source>
</reference>
<dbReference type="EMBL" id="QSAE01000032">
    <property type="protein sequence ID" value="RGW39216.1"/>
    <property type="molecule type" value="Genomic_DNA"/>
</dbReference>
<protein>
    <submittedName>
        <fullName evidence="1">Uncharacterized protein</fullName>
    </submittedName>
</protein>
<evidence type="ECO:0000313" key="1">
    <source>
        <dbReference type="EMBL" id="RGW39216.1"/>
    </source>
</evidence>